<evidence type="ECO:0000313" key="3">
    <source>
        <dbReference type="Proteomes" id="UP000730618"/>
    </source>
</evidence>
<comment type="caution">
    <text evidence="2">The sequence shown here is derived from an EMBL/GenBank/DDBJ whole genome shotgun (WGS) entry which is preliminary data.</text>
</comment>
<protein>
    <submittedName>
        <fullName evidence="2">Uncharacterized protein</fullName>
    </submittedName>
</protein>
<dbReference type="InterPro" id="IPR058725">
    <property type="entry name" value="YczF"/>
</dbReference>
<keyword evidence="1" id="KW-0812">Transmembrane</keyword>
<dbReference type="EMBL" id="CAJVCE010000018">
    <property type="protein sequence ID" value="CAG7652617.1"/>
    <property type="molecule type" value="Genomic_DNA"/>
</dbReference>
<gene>
    <name evidence="2" type="ORF">PAECIP111802_05277</name>
</gene>
<keyword evidence="1" id="KW-0472">Membrane</keyword>
<proteinExistence type="predicted"/>
<name>A0ABN7TUR4_9BACL</name>
<feature type="transmembrane region" description="Helical" evidence="1">
    <location>
        <begin position="42"/>
        <end position="67"/>
    </location>
</feature>
<keyword evidence="3" id="KW-1185">Reference proteome</keyword>
<dbReference type="Pfam" id="PF26310">
    <property type="entry name" value="YczF"/>
    <property type="match status" value="1"/>
</dbReference>
<evidence type="ECO:0000256" key="1">
    <source>
        <dbReference type="SAM" id="Phobius"/>
    </source>
</evidence>
<dbReference type="Proteomes" id="UP000730618">
    <property type="component" value="Unassembled WGS sequence"/>
</dbReference>
<sequence>MKIILIFFLMFFLNMSLAVMVDLIKGMNLSMSLSVIRHSFAAMSLAEYIIIYGMLCLLFISVFTPLFKMKNADRTPSQPPNASPTKKK</sequence>
<organism evidence="2 3">
    <name type="scientific">Paenibacillus allorhizosphaerae</name>
    <dbReference type="NCBI Taxonomy" id="2849866"/>
    <lineage>
        <taxon>Bacteria</taxon>
        <taxon>Bacillati</taxon>
        <taxon>Bacillota</taxon>
        <taxon>Bacilli</taxon>
        <taxon>Bacillales</taxon>
        <taxon>Paenibacillaceae</taxon>
        <taxon>Paenibacillus</taxon>
    </lineage>
</organism>
<evidence type="ECO:0000313" key="2">
    <source>
        <dbReference type="EMBL" id="CAG7652617.1"/>
    </source>
</evidence>
<accession>A0ABN7TUR4</accession>
<keyword evidence="1" id="KW-1133">Transmembrane helix</keyword>
<reference evidence="2 3" key="1">
    <citation type="submission" date="2021-06" db="EMBL/GenBank/DDBJ databases">
        <authorList>
            <person name="Criscuolo A."/>
        </authorList>
    </citation>
    <scope>NUCLEOTIDE SEQUENCE [LARGE SCALE GENOMIC DNA]</scope>
    <source>
        <strain evidence="3">CIP 111802</strain>
    </source>
</reference>